<evidence type="ECO:0000313" key="3">
    <source>
        <dbReference type="Proteomes" id="UP000247922"/>
    </source>
</evidence>
<dbReference type="Proteomes" id="UP000247922">
    <property type="component" value="Unassembled WGS sequence"/>
</dbReference>
<feature type="transmembrane region" description="Helical" evidence="1">
    <location>
        <begin position="444"/>
        <end position="461"/>
    </location>
</feature>
<feature type="transmembrane region" description="Helical" evidence="1">
    <location>
        <begin position="389"/>
        <end position="409"/>
    </location>
</feature>
<accession>A0A2V3W874</accession>
<dbReference type="EMBL" id="QJJR01000010">
    <property type="protein sequence ID" value="PXW89171.1"/>
    <property type="molecule type" value="Genomic_DNA"/>
</dbReference>
<feature type="transmembrane region" description="Helical" evidence="1">
    <location>
        <begin position="324"/>
        <end position="343"/>
    </location>
</feature>
<feature type="transmembrane region" description="Helical" evidence="1">
    <location>
        <begin position="30"/>
        <end position="49"/>
    </location>
</feature>
<keyword evidence="1" id="KW-0472">Membrane</keyword>
<organism evidence="2 3">
    <name type="scientific">Streptohalobacillus salinus</name>
    <dbReference type="NCBI Taxonomy" id="621096"/>
    <lineage>
        <taxon>Bacteria</taxon>
        <taxon>Bacillati</taxon>
        <taxon>Bacillota</taxon>
        <taxon>Bacilli</taxon>
        <taxon>Bacillales</taxon>
        <taxon>Bacillaceae</taxon>
        <taxon>Streptohalobacillus</taxon>
    </lineage>
</organism>
<comment type="caution">
    <text evidence="2">The sequence shown here is derived from an EMBL/GenBank/DDBJ whole genome shotgun (WGS) entry which is preliminary data.</text>
</comment>
<proteinExistence type="predicted"/>
<feature type="transmembrane region" description="Helical" evidence="1">
    <location>
        <begin position="144"/>
        <end position="163"/>
    </location>
</feature>
<evidence type="ECO:0000313" key="2">
    <source>
        <dbReference type="EMBL" id="PXW89171.1"/>
    </source>
</evidence>
<feature type="transmembrane region" description="Helical" evidence="1">
    <location>
        <begin position="69"/>
        <end position="86"/>
    </location>
</feature>
<dbReference type="AlphaFoldDB" id="A0A2V3W874"/>
<sequence>MQMGTGSLWWRLQRAKHRKRRELNKQSMEILVDKVTLFYLIPFLIIGLLVVRDLLQAHNELLTAVVNDLSANVIVISFLTIQLGLFQKKPVFGYSSSEQLLIHLPHQRQVILRYFWLLKGGTLLIVHAVVFALLYLLLPLPLTTALAFFFWVSLFRGLMLIIRWSIFCWHGVRGYIFRFLASGAIIIAVIALSISTGIDRINLIGLILLTLMSAQVIGFFMIEAVSDFDRVVAMNDHFQFRTFFVKAVVGKVLPLETPKFPRLSLRNKARAKPAPMGKTSRLYRRVMWSEAVKEQALILQTYFSVLGLIVFLSTQGFIFLRMGLVLGLVLHARLFSLLFRLMYQAPLLKSIPLRIKRYVVPYQFVMNLITLAVVAVGLAMMQLMYQVELVDGVMILIVAYVFTNEWLRYRVEESLNKQKPLSTTMIFSILWLIGYIIVYRYHTIIAGFAGVVWISYIWDSLKMKRGASE</sequence>
<protein>
    <submittedName>
        <fullName evidence="2">Uncharacterized protein</fullName>
    </submittedName>
</protein>
<keyword evidence="3" id="KW-1185">Reference proteome</keyword>
<feature type="transmembrane region" description="Helical" evidence="1">
    <location>
        <begin position="297"/>
        <end position="318"/>
    </location>
</feature>
<feature type="transmembrane region" description="Helical" evidence="1">
    <location>
        <begin position="116"/>
        <end position="138"/>
    </location>
</feature>
<dbReference type="OrthoDB" id="2974063at2"/>
<name>A0A2V3W874_9BACI</name>
<feature type="transmembrane region" description="Helical" evidence="1">
    <location>
        <begin position="201"/>
        <end position="222"/>
    </location>
</feature>
<gene>
    <name evidence="2" type="ORF">DES38_11032</name>
</gene>
<feature type="transmembrane region" description="Helical" evidence="1">
    <location>
        <begin position="364"/>
        <end position="383"/>
    </location>
</feature>
<evidence type="ECO:0000256" key="1">
    <source>
        <dbReference type="SAM" id="Phobius"/>
    </source>
</evidence>
<dbReference type="RefSeq" id="WP_110251726.1">
    <property type="nucleotide sequence ID" value="NZ_QJJR01000010.1"/>
</dbReference>
<keyword evidence="1" id="KW-0812">Transmembrane</keyword>
<keyword evidence="1" id="KW-1133">Transmembrane helix</keyword>
<reference evidence="2 3" key="1">
    <citation type="submission" date="2018-05" db="EMBL/GenBank/DDBJ databases">
        <title>Genomic Encyclopedia of Type Strains, Phase IV (KMG-IV): sequencing the most valuable type-strain genomes for metagenomic binning, comparative biology and taxonomic classification.</title>
        <authorList>
            <person name="Goeker M."/>
        </authorList>
    </citation>
    <scope>NUCLEOTIDE SEQUENCE [LARGE SCALE GENOMIC DNA]</scope>
    <source>
        <strain evidence="2 3">DSM 22440</strain>
    </source>
</reference>
<feature type="transmembrane region" description="Helical" evidence="1">
    <location>
        <begin position="175"/>
        <end position="195"/>
    </location>
</feature>
<feature type="transmembrane region" description="Helical" evidence="1">
    <location>
        <begin position="421"/>
        <end position="438"/>
    </location>
</feature>